<dbReference type="AlphaFoldDB" id="A0A398BEY5"/>
<name>A0A398BEY5_9BACI</name>
<keyword evidence="3" id="KW-1185">Reference proteome</keyword>
<gene>
    <name evidence="2" type="ORF">D1953_03415</name>
</gene>
<evidence type="ECO:0000313" key="3">
    <source>
        <dbReference type="Proteomes" id="UP000266016"/>
    </source>
</evidence>
<proteinExistence type="predicted"/>
<dbReference type="RefSeq" id="WP_119115767.1">
    <property type="nucleotide sequence ID" value="NZ_QWVS01000004.1"/>
</dbReference>
<protein>
    <recommendedName>
        <fullName evidence="4">YwmB family TATA-box binding protein</fullName>
    </recommendedName>
</protein>
<dbReference type="Gene3D" id="3.30.360.40">
    <property type="entry name" value="YwmB-like"/>
    <property type="match status" value="1"/>
</dbReference>
<accession>A0A398BEY5</accession>
<dbReference type="Gene3D" id="3.30.2030.10">
    <property type="entry name" value="YwmB-like"/>
    <property type="match status" value="1"/>
</dbReference>
<evidence type="ECO:0000256" key="1">
    <source>
        <dbReference type="SAM" id="SignalP"/>
    </source>
</evidence>
<dbReference type="Proteomes" id="UP000266016">
    <property type="component" value="Unassembled WGS sequence"/>
</dbReference>
<reference evidence="2 3" key="1">
    <citation type="submission" date="2018-08" db="EMBL/GenBank/DDBJ databases">
        <title>Bacillus jemisoniae sp. nov., Bacillus chryseoplanitiae sp. nov., Bacillus resnikiae sp. nov., and Bacillus frankliniae sp. nov., isolated from Viking spacecraft and associated surfaces.</title>
        <authorList>
            <person name="Seuylemezian A."/>
            <person name="Vaishampayan P."/>
        </authorList>
    </citation>
    <scope>NUCLEOTIDE SEQUENCE [LARGE SCALE GENOMIC DNA]</scope>
    <source>
        <strain evidence="2 3">MA001</strain>
    </source>
</reference>
<dbReference type="SUPFAM" id="SSF143842">
    <property type="entry name" value="YwmB-like"/>
    <property type="match status" value="1"/>
</dbReference>
<dbReference type="Pfam" id="PF08680">
    <property type="entry name" value="DUF1779"/>
    <property type="match status" value="1"/>
</dbReference>
<feature type="signal peptide" evidence="1">
    <location>
        <begin position="1"/>
        <end position="21"/>
    </location>
</feature>
<dbReference type="InterPro" id="IPR036209">
    <property type="entry name" value="YwmB-like_sf"/>
</dbReference>
<comment type="caution">
    <text evidence="2">The sequence shown here is derived from an EMBL/GenBank/DDBJ whole genome shotgun (WGS) entry which is preliminary data.</text>
</comment>
<organism evidence="2 3">
    <name type="scientific">Peribacillus asahii</name>
    <dbReference type="NCBI Taxonomy" id="228899"/>
    <lineage>
        <taxon>Bacteria</taxon>
        <taxon>Bacillati</taxon>
        <taxon>Bacillota</taxon>
        <taxon>Bacilli</taxon>
        <taxon>Bacillales</taxon>
        <taxon>Bacillaceae</taxon>
        <taxon>Peribacillus</taxon>
    </lineage>
</organism>
<dbReference type="InterPro" id="IPR014794">
    <property type="entry name" value="DUF1779"/>
</dbReference>
<dbReference type="EMBL" id="QWVS01000004">
    <property type="protein sequence ID" value="RID88582.1"/>
    <property type="molecule type" value="Genomic_DNA"/>
</dbReference>
<evidence type="ECO:0008006" key="4">
    <source>
        <dbReference type="Google" id="ProtNLM"/>
    </source>
</evidence>
<sequence length="248" mass="28622">MYKWNNKMLTYILFSSLLVMVWGNSTTVAKDQLDIVTIAEHLEKEENVSIEEWSVFAREVNNEIATKEEFERKVHTLKQKYPDFQWSFFDEGDAWKAEATFSHGSHLTESIRMVTTKEHANIVTYIIYEVKGYKWDKGYPHFLITTFEHRMNGIFMGTPSVFACMEGYISDNMNSALLAQMEKLLQRFNASEIEGVEDENFISTSAHSTLFTQSLKNTKINMQLGLRTDGLGARTSFVIGTPIITFEY</sequence>
<evidence type="ECO:0000313" key="2">
    <source>
        <dbReference type="EMBL" id="RID88582.1"/>
    </source>
</evidence>
<keyword evidence="1" id="KW-0732">Signal</keyword>
<feature type="chain" id="PRO_5038926407" description="YwmB family TATA-box binding protein" evidence="1">
    <location>
        <begin position="22"/>
        <end position="248"/>
    </location>
</feature>